<dbReference type="InterPro" id="IPR001048">
    <property type="entry name" value="Asp/Glu/Uridylate_kinase"/>
</dbReference>
<organism evidence="11 12">
    <name type="scientific">Mongoliitalea lutea</name>
    <dbReference type="NCBI Taxonomy" id="849756"/>
    <lineage>
        <taxon>Bacteria</taxon>
        <taxon>Pseudomonadati</taxon>
        <taxon>Bacteroidota</taxon>
        <taxon>Cytophagia</taxon>
        <taxon>Cytophagales</taxon>
        <taxon>Cyclobacteriaceae</taxon>
        <taxon>Mongoliitalea</taxon>
    </lineage>
</organism>
<evidence type="ECO:0000256" key="1">
    <source>
        <dbReference type="ARBA" id="ARBA00004766"/>
    </source>
</evidence>
<evidence type="ECO:0000256" key="6">
    <source>
        <dbReference type="ARBA" id="ARBA00022840"/>
    </source>
</evidence>
<dbReference type="Gene3D" id="3.40.1160.10">
    <property type="entry name" value="Acetylglutamate kinase-like"/>
    <property type="match status" value="1"/>
</dbReference>
<accession>A0A8J3D0C2</accession>
<comment type="pathway">
    <text evidence="9">Amino-acid biosynthesis; L-methionine biosynthesis via de novo pathway; L-homoserine from L-aspartate: step 1/3.</text>
</comment>
<keyword evidence="3 8" id="KW-0808">Transferase</keyword>
<evidence type="ECO:0000313" key="11">
    <source>
        <dbReference type="EMBL" id="GHB44718.1"/>
    </source>
</evidence>
<dbReference type="UniPathway" id="UPA00034">
    <property type="reaction ID" value="UER00015"/>
</dbReference>
<dbReference type="GO" id="GO:0009089">
    <property type="term" value="P:lysine biosynthetic process via diaminopimelate"/>
    <property type="evidence" value="ECO:0007669"/>
    <property type="project" value="UniProtKB-UniPathway"/>
</dbReference>
<protein>
    <recommendedName>
        <fullName evidence="8">Aspartokinase</fullName>
        <ecNumber evidence="8">2.7.2.4</ecNumber>
    </recommendedName>
</protein>
<evidence type="ECO:0000256" key="2">
    <source>
        <dbReference type="ARBA" id="ARBA00010122"/>
    </source>
</evidence>
<dbReference type="PANTHER" id="PTHR21499">
    <property type="entry name" value="ASPARTATE KINASE"/>
    <property type="match status" value="1"/>
</dbReference>
<sequence length="424" mass="48474">MSKTFVFKFGGASVKDADSIKNLSEILFNRLRNQLVIVISAMGKTTNLLEEILLNKYRHKDFSSNITILKSYHIDICKELFDENSSIFPIVSNLITQLEKQLERELTKENYDYFYDQVVCYGELLSSKILQEYLCSQGYISLWQDAREIIATDDNYRFAKVNWEETKTNCRQQLVPKLQKFPVIIPGFIGRTSTGNSTTLGREGSDFSAAVLASCLNAQSVTIWKDVPGVLNADPKRFSDTIKFDELDYHEAAELTYYGASVIHPKTIKPLANAGIPLFVKSFLKPEEEGTKIHHTDKNNNIPCIVVKDEQVLVSFKVTDFTFVNEGHIQEIYQALNDLKLKVNVFQTSAISISLVIDRQEFKLEKLIQRLQDSFQIRYNEGLQLLTIKNHQPAIIEQIIQGKEVMLEQITRTTFQVLHKPVLA</sequence>
<dbReference type="CDD" id="cd04243">
    <property type="entry name" value="AAK_AK-HSDH-like"/>
    <property type="match status" value="1"/>
</dbReference>
<evidence type="ECO:0000256" key="4">
    <source>
        <dbReference type="ARBA" id="ARBA00022741"/>
    </source>
</evidence>
<comment type="pathway">
    <text evidence="9">Amino-acid biosynthesis; L-threonine biosynthesis; L-threonine from L-aspartate: step 1/5.</text>
</comment>
<comment type="caution">
    <text evidence="11">The sequence shown here is derived from an EMBL/GenBank/DDBJ whole genome shotgun (WGS) entry which is preliminary data.</text>
</comment>
<dbReference type="InterPro" id="IPR036393">
    <property type="entry name" value="AceGlu_kinase-like_sf"/>
</dbReference>
<dbReference type="Gene3D" id="1.20.120.1320">
    <property type="entry name" value="Aspartokinase, catalytic domain"/>
    <property type="match status" value="1"/>
</dbReference>
<reference evidence="11" key="2">
    <citation type="submission" date="2020-09" db="EMBL/GenBank/DDBJ databases">
        <authorList>
            <person name="Sun Q."/>
            <person name="Kim S."/>
        </authorList>
    </citation>
    <scope>NUCLEOTIDE SEQUENCE</scope>
    <source>
        <strain evidence="11">KCTC 23224</strain>
    </source>
</reference>
<dbReference type="InterPro" id="IPR045865">
    <property type="entry name" value="ACT-like_dom_sf"/>
</dbReference>
<keyword evidence="12" id="KW-1185">Reference proteome</keyword>
<gene>
    <name evidence="11" type="primary">lysC</name>
    <name evidence="11" type="ORF">GCM10008106_27250</name>
</gene>
<evidence type="ECO:0000256" key="8">
    <source>
        <dbReference type="RuleBase" id="RU003448"/>
    </source>
</evidence>
<dbReference type="NCBIfam" id="TIGR00657">
    <property type="entry name" value="asp_kinases"/>
    <property type="match status" value="1"/>
</dbReference>
<keyword evidence="4" id="KW-0547">Nucleotide-binding</keyword>
<evidence type="ECO:0000256" key="5">
    <source>
        <dbReference type="ARBA" id="ARBA00022777"/>
    </source>
</evidence>
<keyword evidence="5 8" id="KW-0418">Kinase</keyword>
<dbReference type="InterPro" id="IPR042199">
    <property type="entry name" value="AsparK_Bifunc_asparK/hSer_DH"/>
</dbReference>
<evidence type="ECO:0000313" key="12">
    <source>
        <dbReference type="Proteomes" id="UP000642809"/>
    </source>
</evidence>
<feature type="domain" description="Aspartate/glutamate/uridylate kinase" evidence="10">
    <location>
        <begin position="3"/>
        <end position="282"/>
    </location>
</feature>
<dbReference type="EC" id="2.7.2.4" evidence="8"/>
<dbReference type="InterPro" id="IPR005260">
    <property type="entry name" value="Asp_kin_monofn"/>
</dbReference>
<dbReference type="PIRSF" id="PIRSF000726">
    <property type="entry name" value="Asp_kin"/>
    <property type="match status" value="1"/>
</dbReference>
<name>A0A8J3D0C2_9BACT</name>
<dbReference type="GO" id="GO:0005829">
    <property type="term" value="C:cytosol"/>
    <property type="evidence" value="ECO:0007669"/>
    <property type="project" value="TreeGrafter"/>
</dbReference>
<proteinExistence type="inferred from homology"/>
<dbReference type="AlphaFoldDB" id="A0A8J3D0C2"/>
<dbReference type="GO" id="GO:0005524">
    <property type="term" value="F:ATP binding"/>
    <property type="evidence" value="ECO:0007669"/>
    <property type="project" value="UniProtKB-KW"/>
</dbReference>
<reference evidence="11" key="1">
    <citation type="journal article" date="2014" name="Int. J. Syst. Evol. Microbiol.">
        <title>Complete genome sequence of Corynebacterium casei LMG S-19264T (=DSM 44701T), isolated from a smear-ripened cheese.</title>
        <authorList>
            <consortium name="US DOE Joint Genome Institute (JGI-PGF)"/>
            <person name="Walter F."/>
            <person name="Albersmeier A."/>
            <person name="Kalinowski J."/>
            <person name="Ruckert C."/>
        </authorList>
    </citation>
    <scope>NUCLEOTIDE SEQUENCE</scope>
    <source>
        <strain evidence="11">KCTC 23224</strain>
    </source>
</reference>
<comment type="similarity">
    <text evidence="2 8">Belongs to the aspartokinase family.</text>
</comment>
<comment type="catalytic activity">
    <reaction evidence="7 8">
        <text>L-aspartate + ATP = 4-phospho-L-aspartate + ADP</text>
        <dbReference type="Rhea" id="RHEA:23776"/>
        <dbReference type="ChEBI" id="CHEBI:29991"/>
        <dbReference type="ChEBI" id="CHEBI:30616"/>
        <dbReference type="ChEBI" id="CHEBI:57535"/>
        <dbReference type="ChEBI" id="CHEBI:456216"/>
        <dbReference type="EC" id="2.7.2.4"/>
    </reaction>
</comment>
<dbReference type="SUPFAM" id="SSF55021">
    <property type="entry name" value="ACT-like"/>
    <property type="match status" value="1"/>
</dbReference>
<evidence type="ECO:0000256" key="3">
    <source>
        <dbReference type="ARBA" id="ARBA00022679"/>
    </source>
</evidence>
<dbReference type="SUPFAM" id="SSF53633">
    <property type="entry name" value="Carbamate kinase-like"/>
    <property type="match status" value="1"/>
</dbReference>
<dbReference type="EMBL" id="BMYF01000017">
    <property type="protein sequence ID" value="GHB44718.1"/>
    <property type="molecule type" value="Genomic_DNA"/>
</dbReference>
<dbReference type="GO" id="GO:0004072">
    <property type="term" value="F:aspartate kinase activity"/>
    <property type="evidence" value="ECO:0007669"/>
    <property type="project" value="UniProtKB-EC"/>
</dbReference>
<dbReference type="Gene3D" id="3.30.70.260">
    <property type="match status" value="2"/>
</dbReference>
<comment type="pathway">
    <text evidence="1 9">Amino-acid biosynthesis; L-lysine biosynthesis via DAP pathway; (S)-tetrahydrodipicolinate from L-aspartate: step 1/4.</text>
</comment>
<evidence type="ECO:0000256" key="9">
    <source>
        <dbReference type="RuleBase" id="RU004249"/>
    </source>
</evidence>
<dbReference type="GO" id="GO:0009088">
    <property type="term" value="P:threonine biosynthetic process"/>
    <property type="evidence" value="ECO:0007669"/>
    <property type="project" value="UniProtKB-UniPathway"/>
</dbReference>
<evidence type="ECO:0000259" key="10">
    <source>
        <dbReference type="Pfam" id="PF00696"/>
    </source>
</evidence>
<dbReference type="RefSeq" id="WP_189583656.1">
    <property type="nucleotide sequence ID" value="NZ_BMYF01000017.1"/>
</dbReference>
<keyword evidence="6" id="KW-0067">ATP-binding</keyword>
<dbReference type="PANTHER" id="PTHR21499:SF59">
    <property type="entry name" value="ASPARTOKINASE"/>
    <property type="match status" value="1"/>
</dbReference>
<dbReference type="UniPathway" id="UPA00051">
    <property type="reaction ID" value="UER00462"/>
</dbReference>
<dbReference type="Proteomes" id="UP000642809">
    <property type="component" value="Unassembled WGS sequence"/>
</dbReference>
<dbReference type="InterPro" id="IPR001341">
    <property type="entry name" value="Asp_kinase"/>
</dbReference>
<dbReference type="GO" id="GO:0009090">
    <property type="term" value="P:homoserine biosynthetic process"/>
    <property type="evidence" value="ECO:0007669"/>
    <property type="project" value="TreeGrafter"/>
</dbReference>
<dbReference type="UniPathway" id="UPA00050">
    <property type="reaction ID" value="UER00461"/>
</dbReference>
<dbReference type="Pfam" id="PF00696">
    <property type="entry name" value="AA_kinase"/>
    <property type="match status" value="1"/>
</dbReference>
<keyword evidence="9" id="KW-0028">Amino-acid biosynthesis</keyword>
<evidence type="ECO:0000256" key="7">
    <source>
        <dbReference type="ARBA" id="ARBA00047872"/>
    </source>
</evidence>